<feature type="region of interest" description="Disordered" evidence="1">
    <location>
        <begin position="454"/>
        <end position="598"/>
    </location>
</feature>
<evidence type="ECO:0000313" key="4">
    <source>
        <dbReference type="Proteomes" id="UP001396334"/>
    </source>
</evidence>
<keyword evidence="4" id="KW-1185">Reference proteome</keyword>
<name>A0ABR2T0Y7_9ROSI</name>
<feature type="compositionally biased region" description="Low complexity" evidence="1">
    <location>
        <begin position="495"/>
        <end position="511"/>
    </location>
</feature>
<evidence type="ECO:0000313" key="3">
    <source>
        <dbReference type="EMBL" id="KAK9030965.1"/>
    </source>
</evidence>
<accession>A0ABR2T0Y7</accession>
<feature type="region of interest" description="Disordered" evidence="1">
    <location>
        <begin position="96"/>
        <end position="119"/>
    </location>
</feature>
<evidence type="ECO:0000256" key="1">
    <source>
        <dbReference type="SAM" id="MobiDB-lite"/>
    </source>
</evidence>
<feature type="compositionally biased region" description="Polar residues" evidence="1">
    <location>
        <begin position="96"/>
        <end position="110"/>
    </location>
</feature>
<dbReference type="InterPro" id="IPR009604">
    <property type="entry name" value="LsmAD_domain"/>
</dbReference>
<dbReference type="Proteomes" id="UP001396334">
    <property type="component" value="Unassembled WGS sequence"/>
</dbReference>
<dbReference type="Pfam" id="PF06741">
    <property type="entry name" value="LsmAD"/>
    <property type="match status" value="1"/>
</dbReference>
<dbReference type="InterPro" id="IPR025852">
    <property type="entry name" value="SM_dom_ATX"/>
</dbReference>
<evidence type="ECO:0000259" key="2">
    <source>
        <dbReference type="SMART" id="SM01272"/>
    </source>
</evidence>
<dbReference type="InterPro" id="IPR045117">
    <property type="entry name" value="ATXN2-like"/>
</dbReference>
<comment type="caution">
    <text evidence="3">The sequence shown here is derived from an EMBL/GenBank/DDBJ whole genome shotgun (WGS) entry which is preliminary data.</text>
</comment>
<dbReference type="PANTHER" id="PTHR12854">
    <property type="entry name" value="ATAXIN 2-RELATED"/>
    <property type="match status" value="1"/>
</dbReference>
<feature type="compositionally biased region" description="Polar residues" evidence="1">
    <location>
        <begin position="575"/>
        <end position="585"/>
    </location>
</feature>
<proteinExistence type="predicted"/>
<gene>
    <name evidence="3" type="ORF">V6N11_032367</name>
</gene>
<dbReference type="Gene3D" id="2.30.30.100">
    <property type="match status" value="1"/>
</dbReference>
<dbReference type="SMART" id="SM01272">
    <property type="entry name" value="LsmAD"/>
    <property type="match status" value="1"/>
</dbReference>
<reference evidence="3 4" key="1">
    <citation type="journal article" date="2024" name="G3 (Bethesda)">
        <title>Genome assembly of Hibiscus sabdariffa L. provides insights into metabolisms of medicinal natural products.</title>
        <authorList>
            <person name="Kim T."/>
        </authorList>
    </citation>
    <scope>NUCLEOTIDE SEQUENCE [LARGE SCALE GENOMIC DNA]</scope>
    <source>
        <strain evidence="3">TK-2024</strain>
        <tissue evidence="3">Old leaves</tissue>
    </source>
</reference>
<dbReference type="PANTHER" id="PTHR12854:SF7">
    <property type="entry name" value="ATAXIN-2 HOMOLOG"/>
    <property type="match status" value="1"/>
</dbReference>
<feature type="compositionally biased region" description="Low complexity" evidence="1">
    <location>
        <begin position="518"/>
        <end position="561"/>
    </location>
</feature>
<protein>
    <recommendedName>
        <fullName evidence="2">LsmAD domain-containing protein</fullName>
    </recommendedName>
</protein>
<dbReference type="Pfam" id="PF14438">
    <property type="entry name" value="SM-ATX"/>
    <property type="match status" value="1"/>
</dbReference>
<feature type="compositionally biased region" description="Polar residues" evidence="1">
    <location>
        <begin position="466"/>
        <end position="480"/>
    </location>
</feature>
<sequence>MMIAILKLSPFPSLLTLSEHTFIRKKNPLLVNPNSLSPLPTVLTSDNHRFPALIIRLVKKLIKMSMQQGMLSKSSANGFCHQRGDREVGAGVENKVQSGKSNQGRMQTSGELAGGRTEGYESSSRDRLVYLTTCLIGHSVEVHVKDGSIYTGIFHATDAENDFGIILKMARLIKDSTLRGNKPITQFVTKAPSEILIVPAKELVQVKAKDVAITRDRFASELQHEKYQELLIDSAISQSRHVEVERVLEPWVPGEDDPQCPELENVFDSPWNRNWDQFEANQKLFGVKSTFNEELYTTKLERGPQMRQYEKEAMRIAREIEGEETQDLHLAEERGFDLHDNFDIDEEMRFSSVQRGRGFDDSGYEEEDAMLDSRNIETFGDSSDSCSRRPADSTSLQGTVGVLIPSSSSLVDTSSLETIAARQLASDLPSRSFPISDNESRVQDDFLGEYRGSSNAKEFSEKQSPSEDLQLSNPVDSHSLLNDKIDASDKAGTCGKPSSSSELSEGPASSKVTGEAHSANSRGRSGSSASSNSGSVVAVSASSRPGLSPSSSMGSLSSEKSTLNPHAKEFKLNPNAKSFTPSQTPVRPPSPASDGSFYYQAQMSPVPRMHMPVNYGIASSFPGHQPVIYNPQVAPTQSPQPYYHPNGPQYGQQMLLGKRQQVVYYQPEMQQYQGRHY</sequence>
<feature type="domain" description="LsmAD" evidence="2">
    <location>
        <begin position="285"/>
        <end position="356"/>
    </location>
</feature>
<organism evidence="3 4">
    <name type="scientific">Hibiscus sabdariffa</name>
    <name type="common">roselle</name>
    <dbReference type="NCBI Taxonomy" id="183260"/>
    <lineage>
        <taxon>Eukaryota</taxon>
        <taxon>Viridiplantae</taxon>
        <taxon>Streptophyta</taxon>
        <taxon>Embryophyta</taxon>
        <taxon>Tracheophyta</taxon>
        <taxon>Spermatophyta</taxon>
        <taxon>Magnoliopsida</taxon>
        <taxon>eudicotyledons</taxon>
        <taxon>Gunneridae</taxon>
        <taxon>Pentapetalae</taxon>
        <taxon>rosids</taxon>
        <taxon>malvids</taxon>
        <taxon>Malvales</taxon>
        <taxon>Malvaceae</taxon>
        <taxon>Malvoideae</taxon>
        <taxon>Hibiscus</taxon>
    </lineage>
</organism>
<dbReference type="EMBL" id="JBBPBN010000010">
    <property type="protein sequence ID" value="KAK9030965.1"/>
    <property type="molecule type" value="Genomic_DNA"/>
</dbReference>